<keyword evidence="3" id="KW-1185">Reference proteome</keyword>
<protein>
    <submittedName>
        <fullName evidence="2">Uncharacterized protein</fullName>
    </submittedName>
</protein>
<gene>
    <name evidence="2" type="ORF">NQ318_013356</name>
</gene>
<proteinExistence type="predicted"/>
<organism evidence="2 3">
    <name type="scientific">Aromia moschata</name>
    <dbReference type="NCBI Taxonomy" id="1265417"/>
    <lineage>
        <taxon>Eukaryota</taxon>
        <taxon>Metazoa</taxon>
        <taxon>Ecdysozoa</taxon>
        <taxon>Arthropoda</taxon>
        <taxon>Hexapoda</taxon>
        <taxon>Insecta</taxon>
        <taxon>Pterygota</taxon>
        <taxon>Neoptera</taxon>
        <taxon>Endopterygota</taxon>
        <taxon>Coleoptera</taxon>
        <taxon>Polyphaga</taxon>
        <taxon>Cucujiformia</taxon>
        <taxon>Chrysomeloidea</taxon>
        <taxon>Cerambycidae</taxon>
        <taxon>Cerambycinae</taxon>
        <taxon>Callichromatini</taxon>
        <taxon>Aromia</taxon>
    </lineage>
</organism>
<accession>A0AAV8XVQ4</accession>
<feature type="transmembrane region" description="Helical" evidence="1">
    <location>
        <begin position="120"/>
        <end position="138"/>
    </location>
</feature>
<keyword evidence="1" id="KW-1133">Transmembrane helix</keyword>
<dbReference type="EMBL" id="JAPWTK010000318">
    <property type="protein sequence ID" value="KAJ8942643.1"/>
    <property type="molecule type" value="Genomic_DNA"/>
</dbReference>
<evidence type="ECO:0000256" key="1">
    <source>
        <dbReference type="SAM" id="Phobius"/>
    </source>
</evidence>
<reference evidence="2" key="1">
    <citation type="journal article" date="2023" name="Insect Mol. Biol.">
        <title>Genome sequencing provides insights into the evolution of gene families encoding plant cell wall-degrading enzymes in longhorned beetles.</title>
        <authorList>
            <person name="Shin N.R."/>
            <person name="Okamura Y."/>
            <person name="Kirsch R."/>
            <person name="Pauchet Y."/>
        </authorList>
    </citation>
    <scope>NUCLEOTIDE SEQUENCE</scope>
    <source>
        <strain evidence="2">AMC_N1</strain>
    </source>
</reference>
<comment type="caution">
    <text evidence="2">The sequence shown here is derived from an EMBL/GenBank/DDBJ whole genome shotgun (WGS) entry which is preliminary data.</text>
</comment>
<keyword evidence="1" id="KW-0472">Membrane</keyword>
<dbReference type="AlphaFoldDB" id="A0AAV8XVQ4"/>
<keyword evidence="1" id="KW-0812">Transmembrane</keyword>
<name>A0AAV8XVQ4_9CUCU</name>
<dbReference type="Proteomes" id="UP001162162">
    <property type="component" value="Unassembled WGS sequence"/>
</dbReference>
<evidence type="ECO:0000313" key="3">
    <source>
        <dbReference type="Proteomes" id="UP001162162"/>
    </source>
</evidence>
<sequence length="181" mass="20870">MVRLDDRILDDNRFYRGLWNTLKCDGRETLLALLSDILKPLLPRYIIVLPSQDSYYCTMSRFQLNDRKPTVFTDKFKDYRDISNKGTSVAQFRSLEINQRGFDVSQYFNAAILSTKKYRVLFLVLCEIVYAGCTLLVWSSKKEVSLVLTTWTRVSRNGNNFISSESLLSSNQLSIGIPLLS</sequence>
<evidence type="ECO:0000313" key="2">
    <source>
        <dbReference type="EMBL" id="KAJ8942643.1"/>
    </source>
</evidence>